<evidence type="ECO:0000313" key="3">
    <source>
        <dbReference type="EMBL" id="PTD07282.1"/>
    </source>
</evidence>
<feature type="domain" description="Cullin N-terminal" evidence="2">
    <location>
        <begin position="29"/>
        <end position="167"/>
    </location>
</feature>
<dbReference type="OrthoDB" id="10004225at2759"/>
<reference evidence="3 4" key="1">
    <citation type="submission" date="2018-02" db="EMBL/GenBank/DDBJ databases">
        <title>Fusarium culmorum secondary metabolites in fungal-bacterial-plant interactions.</title>
        <authorList>
            <person name="Schmidt R."/>
        </authorList>
    </citation>
    <scope>NUCLEOTIDE SEQUENCE [LARGE SCALE GENOMIC DNA]</scope>
    <source>
        <strain evidence="3 4">PV</strain>
    </source>
</reference>
<keyword evidence="4" id="KW-1185">Reference proteome</keyword>
<evidence type="ECO:0000259" key="2">
    <source>
        <dbReference type="Pfam" id="PF00888"/>
    </source>
</evidence>
<name>A0A2T4GUP7_FUSCU</name>
<accession>A0A2T4GUP7</accession>
<sequence length="239" mass="27285">MTEITAAIAQRNAKLDGIVTKALQAFVINGLASIHKSPESKMTPTTYMELYTAISELINREEYTDCNTRGNLFYKAVSNFLADALVSAYFAEWNRYTASATKVDHLLRHLNEHHIQKKKADKGKKGIYPIRLLHFVQWRSQVWQKVSSRVNDCAGQAIQTDNENATRVFYMYNKWADLHPTCKDSNLIQLRKSLEAPFVDEVREPIDVMLKSEEDFNSIHFSSSKPISTAKESRPKALV</sequence>
<comment type="caution">
    <text evidence="3">The sequence shown here is derived from an EMBL/GenBank/DDBJ whole genome shotgun (WGS) entry which is preliminary data.</text>
</comment>
<organism evidence="3 4">
    <name type="scientific">Fusarium culmorum</name>
    <dbReference type="NCBI Taxonomy" id="5516"/>
    <lineage>
        <taxon>Eukaryota</taxon>
        <taxon>Fungi</taxon>
        <taxon>Dikarya</taxon>
        <taxon>Ascomycota</taxon>
        <taxon>Pezizomycotina</taxon>
        <taxon>Sordariomycetes</taxon>
        <taxon>Hypocreomycetidae</taxon>
        <taxon>Hypocreales</taxon>
        <taxon>Nectriaceae</taxon>
        <taxon>Fusarium</taxon>
    </lineage>
</organism>
<dbReference type="Proteomes" id="UP000241587">
    <property type="component" value="Unassembled WGS sequence"/>
</dbReference>
<comment type="similarity">
    <text evidence="1">Belongs to the cullin family.</text>
</comment>
<dbReference type="InterPro" id="IPR001373">
    <property type="entry name" value="Cullin_N"/>
</dbReference>
<protein>
    <recommendedName>
        <fullName evidence="2">Cullin N-terminal domain-containing protein</fullName>
    </recommendedName>
</protein>
<gene>
    <name evidence="3" type="ORF">FCULG_00007177</name>
</gene>
<evidence type="ECO:0000256" key="1">
    <source>
        <dbReference type="ARBA" id="ARBA00006019"/>
    </source>
</evidence>
<dbReference type="GO" id="GO:0031625">
    <property type="term" value="F:ubiquitin protein ligase binding"/>
    <property type="evidence" value="ECO:0007669"/>
    <property type="project" value="InterPro"/>
</dbReference>
<dbReference type="InterPro" id="IPR016159">
    <property type="entry name" value="Cullin_repeat-like_dom_sf"/>
</dbReference>
<dbReference type="AlphaFoldDB" id="A0A2T4GUP7"/>
<dbReference type="Pfam" id="PF00888">
    <property type="entry name" value="Cullin"/>
    <property type="match status" value="1"/>
</dbReference>
<dbReference type="SUPFAM" id="SSF74788">
    <property type="entry name" value="Cullin repeat-like"/>
    <property type="match status" value="1"/>
</dbReference>
<dbReference type="GO" id="GO:0006511">
    <property type="term" value="P:ubiquitin-dependent protein catabolic process"/>
    <property type="evidence" value="ECO:0007669"/>
    <property type="project" value="InterPro"/>
</dbReference>
<proteinExistence type="inferred from homology"/>
<dbReference type="Gene3D" id="1.20.1310.10">
    <property type="entry name" value="Cullin Repeats"/>
    <property type="match status" value="1"/>
</dbReference>
<dbReference type="EMBL" id="PVEM01000006">
    <property type="protein sequence ID" value="PTD07282.1"/>
    <property type="molecule type" value="Genomic_DNA"/>
</dbReference>
<evidence type="ECO:0000313" key="4">
    <source>
        <dbReference type="Proteomes" id="UP000241587"/>
    </source>
</evidence>
<dbReference type="OMA" id="HFVQWRS"/>